<dbReference type="RefSeq" id="WP_010403420.1">
    <property type="nucleotide sequence ID" value="NZ_JAWXXV010000001.1"/>
</dbReference>
<keyword evidence="3" id="KW-1185">Reference proteome</keyword>
<dbReference type="Pfam" id="PF06764">
    <property type="entry name" value="DUF1223"/>
    <property type="match status" value="1"/>
</dbReference>
<dbReference type="Proteomes" id="UP001279660">
    <property type="component" value="Unassembled WGS sequence"/>
</dbReference>
<name>A0ABU4PNJ4_9SPHN</name>
<dbReference type="PANTHER" id="PTHR36057:SF1">
    <property type="entry name" value="LIPOPROTEIN LIPID ATTACHMENT SITE-LIKE PROTEIN, PUTATIVE (DUF1223)-RELATED"/>
    <property type="match status" value="1"/>
</dbReference>
<dbReference type="SUPFAM" id="SSF52833">
    <property type="entry name" value="Thioredoxin-like"/>
    <property type="match status" value="1"/>
</dbReference>
<feature type="chain" id="PRO_5046551157" evidence="1">
    <location>
        <begin position="36"/>
        <end position="244"/>
    </location>
</feature>
<dbReference type="PROSITE" id="PS51318">
    <property type="entry name" value="TAT"/>
    <property type="match status" value="1"/>
</dbReference>
<proteinExistence type="predicted"/>
<dbReference type="InterPro" id="IPR036249">
    <property type="entry name" value="Thioredoxin-like_sf"/>
</dbReference>
<dbReference type="EMBL" id="JAWXXV010000001">
    <property type="protein sequence ID" value="MDX5984374.1"/>
    <property type="molecule type" value="Genomic_DNA"/>
</dbReference>
<evidence type="ECO:0000256" key="1">
    <source>
        <dbReference type="SAM" id="SignalP"/>
    </source>
</evidence>
<evidence type="ECO:0000313" key="3">
    <source>
        <dbReference type="Proteomes" id="UP001279660"/>
    </source>
</evidence>
<protein>
    <submittedName>
        <fullName evidence="2">DUF1223 domain-containing protein</fullName>
    </submittedName>
</protein>
<keyword evidence="1" id="KW-0732">Signal</keyword>
<evidence type="ECO:0000313" key="2">
    <source>
        <dbReference type="EMBL" id="MDX5984374.1"/>
    </source>
</evidence>
<sequence>MNRGSTRLVLKVGLASALAATLASWGAFLPASATAANPAGPTVVELFESQGCSSCPPANANVNAIADRPDILALNFAVTYWDQLGWKDTFAQPAFTARQWDYAHAAGRGQVATPQVIIDGHDTVVGNDAQQLAAAIRASHRAASAPAIARSAGGVTVAAGGVATPATVWLVRYDPRTHLVPIRAGENGGRTLPHRNVVRSLVAIGTWTGRAQSYRIAQPAPADLREAILVQAGKGGRILAAQRL</sequence>
<feature type="signal peptide" evidence="1">
    <location>
        <begin position="1"/>
        <end position="35"/>
    </location>
</feature>
<dbReference type="InterPro" id="IPR006311">
    <property type="entry name" value="TAT_signal"/>
</dbReference>
<dbReference type="PANTHER" id="PTHR36057">
    <property type="match status" value="1"/>
</dbReference>
<comment type="caution">
    <text evidence="2">The sequence shown here is derived from an EMBL/GenBank/DDBJ whole genome shotgun (WGS) entry which is preliminary data.</text>
</comment>
<accession>A0ABU4PNJ4</accession>
<reference evidence="2 3" key="1">
    <citation type="submission" date="2023-11" db="EMBL/GenBank/DDBJ databases">
        <title>MicrobeMod: A computational toolkit for identifying prokaryotic methylation and restriction-modification with nanopore sequencing.</title>
        <authorList>
            <person name="Crits-Christoph A."/>
            <person name="Kang S.C."/>
            <person name="Lee H."/>
            <person name="Ostrov N."/>
        </authorList>
    </citation>
    <scope>NUCLEOTIDE SEQUENCE [LARGE SCALE GENOMIC DNA]</scope>
    <source>
        <strain evidence="2 3">ATCC 14820</strain>
    </source>
</reference>
<organism evidence="2 3">
    <name type="scientific">Sphingomonas echinoides</name>
    <dbReference type="NCBI Taxonomy" id="59803"/>
    <lineage>
        <taxon>Bacteria</taxon>
        <taxon>Pseudomonadati</taxon>
        <taxon>Pseudomonadota</taxon>
        <taxon>Alphaproteobacteria</taxon>
        <taxon>Sphingomonadales</taxon>
        <taxon>Sphingomonadaceae</taxon>
        <taxon>Sphingomonas</taxon>
    </lineage>
</organism>
<dbReference type="InterPro" id="IPR010634">
    <property type="entry name" value="DUF1223"/>
</dbReference>
<gene>
    <name evidence="2" type="ORF">SIL82_08875</name>
</gene>